<proteinExistence type="predicted"/>
<dbReference type="GO" id="GO:0004190">
    <property type="term" value="F:aspartic-type endopeptidase activity"/>
    <property type="evidence" value="ECO:0007669"/>
    <property type="project" value="InterPro"/>
</dbReference>
<evidence type="ECO:0000313" key="3">
    <source>
        <dbReference type="Proteomes" id="UP001187471"/>
    </source>
</evidence>
<keyword evidence="3" id="KW-1185">Reference proteome</keyword>
<dbReference type="InterPro" id="IPR000588">
    <property type="entry name" value="Pept_A3A"/>
</dbReference>
<dbReference type="GO" id="GO:0006508">
    <property type="term" value="P:proteolysis"/>
    <property type="evidence" value="ECO:0007669"/>
    <property type="project" value="InterPro"/>
</dbReference>
<dbReference type="Proteomes" id="UP001187471">
    <property type="component" value="Unassembled WGS sequence"/>
</dbReference>
<gene>
    <name evidence="2" type="ORF">RJ640_007713</name>
</gene>
<dbReference type="Gene3D" id="2.40.70.10">
    <property type="entry name" value="Acid Proteases"/>
    <property type="match status" value="1"/>
</dbReference>
<dbReference type="SUPFAM" id="SSF50630">
    <property type="entry name" value="Acid proteases"/>
    <property type="match status" value="1"/>
</dbReference>
<evidence type="ECO:0000313" key="2">
    <source>
        <dbReference type="EMBL" id="KAK2988420.1"/>
    </source>
</evidence>
<dbReference type="InterPro" id="IPR021109">
    <property type="entry name" value="Peptidase_aspartic_dom_sf"/>
</dbReference>
<accession>A0AA88SEV6</accession>
<evidence type="ECO:0000259" key="1">
    <source>
        <dbReference type="Pfam" id="PF02160"/>
    </source>
</evidence>
<dbReference type="Pfam" id="PF02160">
    <property type="entry name" value="Peptidase_A3"/>
    <property type="match status" value="1"/>
</dbReference>
<dbReference type="AlphaFoldDB" id="A0AA88SEV6"/>
<name>A0AA88SEV6_9ASTE</name>
<feature type="domain" description="Peptidase A3A" evidence="1">
    <location>
        <begin position="10"/>
        <end position="92"/>
    </location>
</feature>
<dbReference type="CDD" id="cd00303">
    <property type="entry name" value="retropepsin_like"/>
    <property type="match status" value="1"/>
</dbReference>
<dbReference type="EMBL" id="JAVXUO010000878">
    <property type="protein sequence ID" value="KAK2988420.1"/>
    <property type="molecule type" value="Genomic_DNA"/>
</dbReference>
<reference evidence="2" key="1">
    <citation type="submission" date="2022-12" db="EMBL/GenBank/DDBJ databases">
        <title>Draft genome assemblies for two species of Escallonia (Escalloniales).</title>
        <authorList>
            <person name="Chanderbali A."/>
            <person name="Dervinis C."/>
            <person name="Anghel I."/>
            <person name="Soltis D."/>
            <person name="Soltis P."/>
            <person name="Zapata F."/>
        </authorList>
    </citation>
    <scope>NUCLEOTIDE SEQUENCE</scope>
    <source>
        <strain evidence="2">UCBG92.1500</strain>
        <tissue evidence="2">Leaf</tissue>
    </source>
</reference>
<organism evidence="2 3">
    <name type="scientific">Escallonia rubra</name>
    <dbReference type="NCBI Taxonomy" id="112253"/>
    <lineage>
        <taxon>Eukaryota</taxon>
        <taxon>Viridiplantae</taxon>
        <taxon>Streptophyta</taxon>
        <taxon>Embryophyta</taxon>
        <taxon>Tracheophyta</taxon>
        <taxon>Spermatophyta</taxon>
        <taxon>Magnoliopsida</taxon>
        <taxon>eudicotyledons</taxon>
        <taxon>Gunneridae</taxon>
        <taxon>Pentapetalae</taxon>
        <taxon>asterids</taxon>
        <taxon>campanulids</taxon>
        <taxon>Escalloniales</taxon>
        <taxon>Escalloniaceae</taxon>
        <taxon>Escallonia</taxon>
    </lineage>
</organism>
<comment type="caution">
    <text evidence="2">The sequence shown here is derived from an EMBL/GenBank/DDBJ whole genome shotgun (WGS) entry which is preliminary data.</text>
</comment>
<sequence length="95" mass="10772">MVGGLSPFKIDALVDTGASYCLARPGILLSEKWIKTDQLMSMRMANGEEVEPEYEAYHIPVIINGKQFIMERLIQFDSLDDDFLIGNTFLKQTEN</sequence>
<protein>
    <recommendedName>
        <fullName evidence="1">Peptidase A3A domain-containing protein</fullName>
    </recommendedName>
</protein>